<dbReference type="SMART" id="SM00220">
    <property type="entry name" value="S_TKc"/>
    <property type="match status" value="1"/>
</dbReference>
<dbReference type="InterPro" id="IPR011009">
    <property type="entry name" value="Kinase-like_dom_sf"/>
</dbReference>
<dbReference type="InterPro" id="IPR017441">
    <property type="entry name" value="Protein_kinase_ATP_BS"/>
</dbReference>
<keyword evidence="4" id="KW-0418">Kinase</keyword>
<keyword evidence="4" id="KW-0723">Serine/threonine-protein kinase</keyword>
<keyword evidence="2 3" id="KW-0067">ATP-binding</keyword>
<evidence type="ECO:0000313" key="7">
    <source>
        <dbReference type="EMBL" id="CAK7224241.1"/>
    </source>
</evidence>
<evidence type="ECO:0000256" key="1">
    <source>
        <dbReference type="ARBA" id="ARBA00022741"/>
    </source>
</evidence>
<dbReference type="Pfam" id="PF00069">
    <property type="entry name" value="Pkinase"/>
    <property type="match status" value="1"/>
</dbReference>
<accession>A0ABP0BYZ0</accession>
<protein>
    <recommendedName>
        <fullName evidence="6">Protein kinase domain-containing protein</fullName>
    </recommendedName>
</protein>
<comment type="similarity">
    <text evidence="4">Belongs to the protein kinase superfamily.</text>
</comment>
<evidence type="ECO:0000259" key="6">
    <source>
        <dbReference type="PROSITE" id="PS50011"/>
    </source>
</evidence>
<dbReference type="PANTHER" id="PTHR44167">
    <property type="entry name" value="OVARIAN-SPECIFIC SERINE/THREONINE-PROTEIN KINASE LOK-RELATED"/>
    <property type="match status" value="1"/>
</dbReference>
<organism evidence="7 8">
    <name type="scientific">Sporothrix eucalyptigena</name>
    <dbReference type="NCBI Taxonomy" id="1812306"/>
    <lineage>
        <taxon>Eukaryota</taxon>
        <taxon>Fungi</taxon>
        <taxon>Dikarya</taxon>
        <taxon>Ascomycota</taxon>
        <taxon>Pezizomycotina</taxon>
        <taxon>Sordariomycetes</taxon>
        <taxon>Sordariomycetidae</taxon>
        <taxon>Ophiostomatales</taxon>
        <taxon>Ophiostomataceae</taxon>
        <taxon>Sporothrix</taxon>
    </lineage>
</organism>
<reference evidence="7 8" key="1">
    <citation type="submission" date="2024-01" db="EMBL/GenBank/DDBJ databases">
        <authorList>
            <person name="Allen C."/>
            <person name="Tagirdzhanova G."/>
        </authorList>
    </citation>
    <scope>NUCLEOTIDE SEQUENCE [LARGE SCALE GENOMIC DNA]</scope>
</reference>
<sequence>MAAMRALRRNVACGRGSNAEIILPERSISSVHAAFEIHPETKVLLLSVRATRISSVVVAPSGSLHEESVDGDCVLVFGQNYDLKIGPYLFSFLWRPGLPYILETLALEEYKKAMEREQYARSRDLPTVDDSELHTWHNTRIHTANRPLFREAPGARRRGLGRGSYGSVFAAVDSISGEAFAVKRNIIEFLQSDKWRSNNPEIWMPLRTGSLRDLVALKETLVTRDVICDIVLEQMLSALDCTAFNNICHRDVKPENILYFDSSGGHGQYSFQLADFGLAKNQQSARHYGGTEMYSAPEMHLDVQQTPKVDVWSLFVTLIEIHPETAFPPPPGFSRKDVFVAVQTAAHQHARLTPMARKDPESRASAAQMLMSYHSYSTTGYAVNLNIRPKPKPELDPNPVWQTQQQGYSQPKLSALR</sequence>
<name>A0ABP0BYZ0_9PEZI</name>
<keyword evidence="4" id="KW-0808">Transferase</keyword>
<dbReference type="PROSITE" id="PS00107">
    <property type="entry name" value="PROTEIN_KINASE_ATP"/>
    <property type="match status" value="1"/>
</dbReference>
<evidence type="ECO:0000256" key="5">
    <source>
        <dbReference type="SAM" id="MobiDB-lite"/>
    </source>
</evidence>
<dbReference type="Proteomes" id="UP001642482">
    <property type="component" value="Unassembled WGS sequence"/>
</dbReference>
<feature type="domain" description="Protein kinase" evidence="6">
    <location>
        <begin position="7"/>
        <end position="377"/>
    </location>
</feature>
<evidence type="ECO:0000313" key="8">
    <source>
        <dbReference type="Proteomes" id="UP001642482"/>
    </source>
</evidence>
<dbReference type="CDD" id="cd00180">
    <property type="entry name" value="PKc"/>
    <property type="match status" value="1"/>
</dbReference>
<feature type="binding site" evidence="3">
    <location>
        <position position="183"/>
    </location>
    <ligand>
        <name>ATP</name>
        <dbReference type="ChEBI" id="CHEBI:30616"/>
    </ligand>
</feature>
<evidence type="ECO:0000256" key="3">
    <source>
        <dbReference type="PROSITE-ProRule" id="PRU10141"/>
    </source>
</evidence>
<evidence type="ECO:0000256" key="4">
    <source>
        <dbReference type="RuleBase" id="RU000304"/>
    </source>
</evidence>
<dbReference type="SUPFAM" id="SSF56112">
    <property type="entry name" value="Protein kinase-like (PK-like)"/>
    <property type="match status" value="1"/>
</dbReference>
<dbReference type="PANTHER" id="PTHR44167:SF18">
    <property type="entry name" value="PROTEIN KINASE DOMAIN-CONTAINING PROTEIN"/>
    <property type="match status" value="1"/>
</dbReference>
<dbReference type="PROSITE" id="PS00108">
    <property type="entry name" value="PROTEIN_KINASE_ST"/>
    <property type="match status" value="1"/>
</dbReference>
<proteinExistence type="inferred from homology"/>
<evidence type="ECO:0000256" key="2">
    <source>
        <dbReference type="ARBA" id="ARBA00022840"/>
    </source>
</evidence>
<gene>
    <name evidence="7" type="ORF">SEUCBS140593_005508</name>
</gene>
<dbReference type="InterPro" id="IPR000719">
    <property type="entry name" value="Prot_kinase_dom"/>
</dbReference>
<dbReference type="EMBL" id="CAWUHD010000054">
    <property type="protein sequence ID" value="CAK7224241.1"/>
    <property type="molecule type" value="Genomic_DNA"/>
</dbReference>
<dbReference type="InterPro" id="IPR008271">
    <property type="entry name" value="Ser/Thr_kinase_AS"/>
</dbReference>
<keyword evidence="8" id="KW-1185">Reference proteome</keyword>
<comment type="caution">
    <text evidence="7">The sequence shown here is derived from an EMBL/GenBank/DDBJ whole genome shotgun (WGS) entry which is preliminary data.</text>
</comment>
<keyword evidence="1 3" id="KW-0547">Nucleotide-binding</keyword>
<dbReference type="Gene3D" id="1.10.510.10">
    <property type="entry name" value="Transferase(Phosphotransferase) domain 1"/>
    <property type="match status" value="1"/>
</dbReference>
<dbReference type="PROSITE" id="PS50011">
    <property type="entry name" value="PROTEIN_KINASE_DOM"/>
    <property type="match status" value="1"/>
</dbReference>
<feature type="compositionally biased region" description="Polar residues" evidence="5">
    <location>
        <begin position="400"/>
        <end position="417"/>
    </location>
</feature>
<feature type="region of interest" description="Disordered" evidence="5">
    <location>
        <begin position="388"/>
        <end position="417"/>
    </location>
</feature>